<keyword evidence="1" id="KW-0732">Signal</keyword>
<proteinExistence type="predicted"/>
<feature type="signal peptide" evidence="1">
    <location>
        <begin position="1"/>
        <end position="20"/>
    </location>
</feature>
<dbReference type="EMBL" id="JAVDQA010000002">
    <property type="protein sequence ID" value="MDR6300687.1"/>
    <property type="molecule type" value="Genomic_DNA"/>
</dbReference>
<evidence type="ECO:0000313" key="3">
    <source>
        <dbReference type="Proteomes" id="UP001257659"/>
    </source>
</evidence>
<evidence type="ECO:0000256" key="1">
    <source>
        <dbReference type="SAM" id="SignalP"/>
    </source>
</evidence>
<keyword evidence="3" id="KW-1185">Reference proteome</keyword>
<protein>
    <recommendedName>
        <fullName evidence="4">Secreted protein</fullName>
    </recommendedName>
</protein>
<organism evidence="2 3">
    <name type="scientific">Mesonia maritima</name>
    <dbReference type="NCBI Taxonomy" id="1793873"/>
    <lineage>
        <taxon>Bacteria</taxon>
        <taxon>Pseudomonadati</taxon>
        <taxon>Bacteroidota</taxon>
        <taxon>Flavobacteriia</taxon>
        <taxon>Flavobacteriales</taxon>
        <taxon>Flavobacteriaceae</taxon>
        <taxon>Mesonia</taxon>
    </lineage>
</organism>
<evidence type="ECO:0000313" key="2">
    <source>
        <dbReference type="EMBL" id="MDR6300687.1"/>
    </source>
</evidence>
<dbReference type="RefSeq" id="WP_309727582.1">
    <property type="nucleotide sequence ID" value="NZ_JAVDQA010000002.1"/>
</dbReference>
<dbReference type="Proteomes" id="UP001257659">
    <property type="component" value="Unassembled WGS sequence"/>
</dbReference>
<evidence type="ECO:0008006" key="4">
    <source>
        <dbReference type="Google" id="ProtNLM"/>
    </source>
</evidence>
<name>A0ABU1K6P5_9FLAO</name>
<gene>
    <name evidence="2" type="ORF">GGR31_001318</name>
</gene>
<comment type="caution">
    <text evidence="2">The sequence shown here is derived from an EMBL/GenBank/DDBJ whole genome shotgun (WGS) entry which is preliminary data.</text>
</comment>
<feature type="chain" id="PRO_5045606716" description="Secreted protein" evidence="1">
    <location>
        <begin position="21"/>
        <end position="177"/>
    </location>
</feature>
<sequence>MKNKILLVFLFAFMSFSLQAQTSQNLTLQTFISADEVLFLHANKEKVATYNLKQDFFAMEEYEIKNNVVYFKNDSIANLKGNKLILDGKEYKFKTKFLSFKKANVIAENNTLLAIKRTEDRLTIDNFLKSSSQKNEILKAWVIYHSYNWAKKKETSQDTWVLGVAGGVAASVAAAFL</sequence>
<accession>A0ABU1K6P5</accession>
<reference evidence="2 3" key="1">
    <citation type="submission" date="2023-07" db="EMBL/GenBank/DDBJ databases">
        <title>Genomic Encyclopedia of Type Strains, Phase IV (KMG-IV): sequencing the most valuable type-strain genomes for metagenomic binning, comparative biology and taxonomic classification.</title>
        <authorList>
            <person name="Goeker M."/>
        </authorList>
    </citation>
    <scope>NUCLEOTIDE SEQUENCE [LARGE SCALE GENOMIC DNA]</scope>
    <source>
        <strain evidence="2 3">DSM 102814</strain>
    </source>
</reference>